<keyword evidence="2" id="KW-1003">Cell membrane</keyword>
<feature type="transmembrane region" description="Helical" evidence="7">
    <location>
        <begin position="63"/>
        <end position="82"/>
    </location>
</feature>
<proteinExistence type="predicted"/>
<feature type="transmembrane region" description="Helical" evidence="7">
    <location>
        <begin position="33"/>
        <end position="51"/>
    </location>
</feature>
<dbReference type="EMBL" id="JBDPZD010000002">
    <property type="protein sequence ID" value="MEO3691741.1"/>
    <property type="molecule type" value="Genomic_DNA"/>
</dbReference>
<dbReference type="PANTHER" id="PTHR30485:SF2">
    <property type="entry name" value="BLL0597 PROTEIN"/>
    <property type="match status" value="1"/>
</dbReference>
<dbReference type="Pfam" id="PF01292">
    <property type="entry name" value="Ni_hydr_CYTB"/>
    <property type="match status" value="1"/>
</dbReference>
<evidence type="ECO:0000256" key="1">
    <source>
        <dbReference type="ARBA" id="ARBA00004651"/>
    </source>
</evidence>
<accession>A0ABV0G1Y9</accession>
<evidence type="ECO:0000256" key="4">
    <source>
        <dbReference type="ARBA" id="ARBA00022989"/>
    </source>
</evidence>
<keyword evidence="5 7" id="KW-0472">Membrane</keyword>
<dbReference type="InterPro" id="IPR051542">
    <property type="entry name" value="Hydrogenase_cytochrome"/>
</dbReference>
<dbReference type="InterPro" id="IPR011577">
    <property type="entry name" value="Cyt_b561_bac/Ni-Hgenase"/>
</dbReference>
<evidence type="ECO:0000256" key="6">
    <source>
        <dbReference type="SAM" id="MobiDB-lite"/>
    </source>
</evidence>
<keyword evidence="10" id="KW-1185">Reference proteome</keyword>
<feature type="transmembrane region" description="Helical" evidence="7">
    <location>
        <begin position="116"/>
        <end position="140"/>
    </location>
</feature>
<feature type="transmembrane region" description="Helical" evidence="7">
    <location>
        <begin position="209"/>
        <end position="227"/>
    </location>
</feature>
<comment type="subcellular location">
    <subcellularLocation>
        <location evidence="1">Cell membrane</location>
        <topology evidence="1">Multi-pass membrane protein</topology>
    </subcellularLocation>
</comment>
<dbReference type="SUPFAM" id="SSF81342">
    <property type="entry name" value="Transmembrane di-heme cytochromes"/>
    <property type="match status" value="1"/>
</dbReference>
<evidence type="ECO:0000313" key="10">
    <source>
        <dbReference type="Proteomes" id="UP001495147"/>
    </source>
</evidence>
<feature type="region of interest" description="Disordered" evidence="6">
    <location>
        <begin position="1"/>
        <end position="23"/>
    </location>
</feature>
<dbReference type="Gene3D" id="1.20.950.20">
    <property type="entry name" value="Transmembrane di-heme cytochromes, Chain C"/>
    <property type="match status" value="1"/>
</dbReference>
<evidence type="ECO:0000256" key="5">
    <source>
        <dbReference type="ARBA" id="ARBA00023136"/>
    </source>
</evidence>
<keyword evidence="4 7" id="KW-1133">Transmembrane helix</keyword>
<protein>
    <submittedName>
        <fullName evidence="9">Cytochrome b/b6 domain-containing protein</fullName>
    </submittedName>
</protein>
<evidence type="ECO:0000313" key="9">
    <source>
        <dbReference type="EMBL" id="MEO3691741.1"/>
    </source>
</evidence>
<organism evidence="9 10">
    <name type="scientific">Roseateles paludis</name>
    <dbReference type="NCBI Taxonomy" id="3145238"/>
    <lineage>
        <taxon>Bacteria</taxon>
        <taxon>Pseudomonadati</taxon>
        <taxon>Pseudomonadota</taxon>
        <taxon>Betaproteobacteria</taxon>
        <taxon>Burkholderiales</taxon>
        <taxon>Sphaerotilaceae</taxon>
        <taxon>Roseateles</taxon>
    </lineage>
</organism>
<dbReference type="Proteomes" id="UP001495147">
    <property type="component" value="Unassembled WGS sequence"/>
</dbReference>
<comment type="caution">
    <text evidence="9">The sequence shown here is derived from an EMBL/GenBank/DDBJ whole genome shotgun (WGS) entry which is preliminary data.</text>
</comment>
<gene>
    <name evidence="9" type="ORF">ABDJ85_09690</name>
</gene>
<dbReference type="RefSeq" id="WP_347704554.1">
    <property type="nucleotide sequence ID" value="NZ_JBDPZD010000002.1"/>
</dbReference>
<keyword evidence="3 7" id="KW-0812">Transmembrane</keyword>
<feature type="transmembrane region" description="Helical" evidence="7">
    <location>
        <begin position="160"/>
        <end position="180"/>
    </location>
</feature>
<dbReference type="PANTHER" id="PTHR30485">
    <property type="entry name" value="NI/FE-HYDROGENASE 1 B-TYPE CYTOCHROME SUBUNIT"/>
    <property type="match status" value="1"/>
</dbReference>
<feature type="compositionally biased region" description="Polar residues" evidence="6">
    <location>
        <begin position="1"/>
        <end position="10"/>
    </location>
</feature>
<sequence>MTTTTPSISATPDGAGTARPTQPVRPARLMIDAPMRAFHWLFALSFAGAWLTAESERWRDVHVTLGCAFGGLLLFRLVYGLIGPRQARLSLLWHRVAGLGDWLRNARAGRVDLPRAATLGMGAAMLLLLVVAAPLVLSGYAGYVEWLGLEDAMEEVHELFANSALALVMAHLGLILLLSIRHRRNLATPMLTGRLPGPGPDLVKANRRWLAMLVLATYLGFIGWQTMQGDAGGAIATQGERRGHHHDDDD</sequence>
<feature type="domain" description="Cytochrome b561 bacterial/Ni-hydrogenase" evidence="8">
    <location>
        <begin position="32"/>
        <end position="193"/>
    </location>
</feature>
<name>A0ABV0G1Y9_9BURK</name>
<evidence type="ECO:0000256" key="7">
    <source>
        <dbReference type="SAM" id="Phobius"/>
    </source>
</evidence>
<dbReference type="InterPro" id="IPR016174">
    <property type="entry name" value="Di-haem_cyt_TM"/>
</dbReference>
<evidence type="ECO:0000256" key="3">
    <source>
        <dbReference type="ARBA" id="ARBA00022692"/>
    </source>
</evidence>
<evidence type="ECO:0000259" key="8">
    <source>
        <dbReference type="Pfam" id="PF01292"/>
    </source>
</evidence>
<reference evidence="9 10" key="1">
    <citation type="submission" date="2024-05" db="EMBL/GenBank/DDBJ databases">
        <title>Roseateles sp. DJS-2-20 16S ribosomal RNA gene Genome sequencing and assembly.</title>
        <authorList>
            <person name="Woo H."/>
        </authorList>
    </citation>
    <scope>NUCLEOTIDE SEQUENCE [LARGE SCALE GENOMIC DNA]</scope>
    <source>
        <strain evidence="9 10">DJS-2-20</strain>
    </source>
</reference>
<evidence type="ECO:0000256" key="2">
    <source>
        <dbReference type="ARBA" id="ARBA00022475"/>
    </source>
</evidence>